<dbReference type="PANTHER" id="PTHR19376:SF36">
    <property type="entry name" value="DNA-DIRECTED RNA POLYMERASE IV SUBUNIT 1"/>
    <property type="match status" value="1"/>
</dbReference>
<keyword evidence="4 10" id="KW-0548">Nucleotidyltransferase</keyword>
<dbReference type="InterPro" id="IPR000722">
    <property type="entry name" value="RNA_pol_asu"/>
</dbReference>
<dbReference type="InterPro" id="IPR042102">
    <property type="entry name" value="RNA_pol_Rpb1_3_sf"/>
</dbReference>
<dbReference type="InterPro" id="IPR038120">
    <property type="entry name" value="Rpb1_funnel_sf"/>
</dbReference>
<evidence type="ECO:0000256" key="9">
    <source>
        <dbReference type="ARBA" id="ARBA00048552"/>
    </source>
</evidence>
<dbReference type="Pfam" id="PF11523">
    <property type="entry name" value="DUF3223"/>
    <property type="match status" value="1"/>
</dbReference>
<dbReference type="GO" id="GO:0006351">
    <property type="term" value="P:DNA-templated transcription"/>
    <property type="evidence" value="ECO:0007669"/>
    <property type="project" value="InterPro"/>
</dbReference>
<dbReference type="InterPro" id="IPR007083">
    <property type="entry name" value="RNA_pol_Rpb1_4"/>
</dbReference>
<evidence type="ECO:0000256" key="5">
    <source>
        <dbReference type="ARBA" id="ARBA00022723"/>
    </source>
</evidence>
<dbReference type="GO" id="GO:0000428">
    <property type="term" value="C:DNA-directed RNA polymerase complex"/>
    <property type="evidence" value="ECO:0007669"/>
    <property type="project" value="UniProtKB-KW"/>
</dbReference>
<dbReference type="EC" id="2.7.7.6" evidence="10"/>
<name>A0AAN7LSJ4_TRANT</name>
<accession>A0AAN7LSJ4</accession>
<evidence type="ECO:0000256" key="7">
    <source>
        <dbReference type="ARBA" id="ARBA00022842"/>
    </source>
</evidence>
<comment type="similarity">
    <text evidence="10">Belongs to the RNA polymerase beta' chain family.</text>
</comment>
<keyword evidence="2" id="KW-0150">Chloroplast</keyword>
<dbReference type="InterPro" id="IPR007066">
    <property type="entry name" value="RNA_pol_Rpb1_3"/>
</dbReference>
<evidence type="ECO:0000256" key="2">
    <source>
        <dbReference type="ARBA" id="ARBA00022528"/>
    </source>
</evidence>
<dbReference type="SMART" id="SM00663">
    <property type="entry name" value="RPOLA_N"/>
    <property type="match status" value="1"/>
</dbReference>
<evidence type="ECO:0000259" key="11">
    <source>
        <dbReference type="SMART" id="SM00663"/>
    </source>
</evidence>
<proteinExistence type="inferred from homology"/>
<comment type="function">
    <text evidence="10">DNA-dependent RNA polymerase catalyzes the transcription of DNA into RNA using the four ribonucleoside triphosphates as substrates.</text>
</comment>
<dbReference type="GO" id="GO:0046872">
    <property type="term" value="F:metal ion binding"/>
    <property type="evidence" value="ECO:0007669"/>
    <property type="project" value="UniProtKB-KW"/>
</dbReference>
<dbReference type="Gene3D" id="3.30.1490.180">
    <property type="entry name" value="RNA polymerase ii"/>
    <property type="match status" value="1"/>
</dbReference>
<comment type="caution">
    <text evidence="12">The sequence shown here is derived from an EMBL/GenBank/DDBJ whole genome shotgun (WGS) entry which is preliminary data.</text>
</comment>
<evidence type="ECO:0000256" key="10">
    <source>
        <dbReference type="RuleBase" id="RU004279"/>
    </source>
</evidence>
<dbReference type="Gene3D" id="3.10.450.40">
    <property type="match status" value="1"/>
</dbReference>
<dbReference type="GO" id="GO:0003677">
    <property type="term" value="F:DNA binding"/>
    <property type="evidence" value="ECO:0007669"/>
    <property type="project" value="InterPro"/>
</dbReference>
<dbReference type="InterPro" id="IPR045867">
    <property type="entry name" value="DNA-dir_RpoC_beta_prime"/>
</dbReference>
<evidence type="ECO:0000313" key="13">
    <source>
        <dbReference type="Proteomes" id="UP001346149"/>
    </source>
</evidence>
<comment type="catalytic activity">
    <reaction evidence="9 10">
        <text>RNA(n) + a ribonucleoside 5'-triphosphate = RNA(n+1) + diphosphate</text>
        <dbReference type="Rhea" id="RHEA:21248"/>
        <dbReference type="Rhea" id="RHEA-COMP:14527"/>
        <dbReference type="Rhea" id="RHEA-COMP:17342"/>
        <dbReference type="ChEBI" id="CHEBI:33019"/>
        <dbReference type="ChEBI" id="CHEBI:61557"/>
        <dbReference type="ChEBI" id="CHEBI:140395"/>
        <dbReference type="EC" id="2.7.7.6"/>
    </reaction>
</comment>
<keyword evidence="8 10" id="KW-0804">Transcription</keyword>
<evidence type="ECO:0000256" key="6">
    <source>
        <dbReference type="ARBA" id="ARBA00022833"/>
    </source>
</evidence>
<dbReference type="SUPFAM" id="SSF64484">
    <property type="entry name" value="beta and beta-prime subunits of DNA dependent RNA-polymerase"/>
    <property type="match status" value="1"/>
</dbReference>
<protein>
    <recommendedName>
        <fullName evidence="10">DNA-directed RNA polymerase subunit</fullName>
        <ecNumber evidence="10">2.7.7.6</ecNumber>
    </recommendedName>
</protein>
<dbReference type="Pfam" id="PF04983">
    <property type="entry name" value="RNA_pol_Rpb1_3"/>
    <property type="match status" value="1"/>
</dbReference>
<dbReference type="InterPro" id="IPR006592">
    <property type="entry name" value="RNA_pol_N"/>
</dbReference>
<dbReference type="Gene3D" id="1.10.132.30">
    <property type="match status" value="1"/>
</dbReference>
<dbReference type="GO" id="GO:0003899">
    <property type="term" value="F:DNA-directed RNA polymerase activity"/>
    <property type="evidence" value="ECO:0007669"/>
    <property type="project" value="UniProtKB-EC"/>
</dbReference>
<dbReference type="EMBL" id="JAXQNO010000012">
    <property type="protein sequence ID" value="KAK4786760.1"/>
    <property type="molecule type" value="Genomic_DNA"/>
</dbReference>
<evidence type="ECO:0000313" key="12">
    <source>
        <dbReference type="EMBL" id="KAK4786760.1"/>
    </source>
</evidence>
<keyword evidence="13" id="KW-1185">Reference proteome</keyword>
<keyword evidence="3 10" id="KW-0808">Transferase</keyword>
<evidence type="ECO:0000256" key="1">
    <source>
        <dbReference type="ARBA" id="ARBA00022478"/>
    </source>
</evidence>
<dbReference type="Proteomes" id="UP001346149">
    <property type="component" value="Unassembled WGS sequence"/>
</dbReference>
<keyword evidence="7" id="KW-0460">Magnesium</keyword>
<dbReference type="Pfam" id="PF04997">
    <property type="entry name" value="RNA_pol_Rpb1_1"/>
    <property type="match status" value="1"/>
</dbReference>
<dbReference type="Gene3D" id="2.40.40.20">
    <property type="match status" value="1"/>
</dbReference>
<evidence type="ECO:0000256" key="8">
    <source>
        <dbReference type="ARBA" id="ARBA00023163"/>
    </source>
</evidence>
<gene>
    <name evidence="12" type="ORF">SAY86_010593</name>
</gene>
<dbReference type="InterPro" id="IPR040403">
    <property type="entry name" value="NRPD1_N"/>
</dbReference>
<evidence type="ECO:0000256" key="3">
    <source>
        <dbReference type="ARBA" id="ARBA00022679"/>
    </source>
</evidence>
<feature type="domain" description="RNA polymerase N-terminal" evidence="11">
    <location>
        <begin position="226"/>
        <end position="508"/>
    </location>
</feature>
<sequence length="1486" mass="165972">MEYDYYEVQQVPSGVINGIIFKVTSGTDAVRSSALTIGAVSEVSDPRLGLPNPTFHCPTCGAKNLKGCEGHYGCVKFPSPVLHPYYLSEVVKILNKICPKCKSVRKKRAKITKTTLENDAPSDCKYCHGNSIFWYPPMKFHVLPSKDLLKKTSIMVEVRDKIQSNALRKPHKMDLAPDYWDVIPDDGTSAESSDKPNRRVLSPSQVHHLLSGIDHNLIRKFIPSAESLFLNNFLVTPNCHRITEISHRSSVAFDNRTSAYRKLVDFRGPANELGSRVHECLKISKLNPDKLSRTEFAFAQKKNDNGSVSTGLRWMKDVILGKRSNHCFRMVVVGNPNIKLSEVGIPCYIAERIQVSEILNRWNFEKLKTSLNLSLLEKGQVFVRRRDSLVEIKSTSELEVGDMIFRPLTNGDIVLINRPPSIHQHSLIALSVKVLPVYSCLSINPLCCSPLRGDFDGDCLHGYVPQSVESRIELKELVGLDKQLFDEQNGQTLLTFGQDSLLAGHLLLDTEVYLDSFQIQQLSMWTTCKLAPPTIMKVPPSGDRKGVGIWTGKQLFSMLLPQGFNWDNPSNSVCIIDGEIVYSEGSSWLRDSNEGSIFQKLVKHCQGRILDFLHDAQELLCEWLAMRGFSVSLSDLYLAPDSNSRENMIEEVFFALLEGDEACSYRQLMVETSRDFLADIDDEENEESIHFEQAQLFYKKQKSASLTQGFVDSFRSVFRDIQSLAFKYATKDNSMLAMCKAGSKGNILRVVQHSLCVGVQHSLVALPFNLPHKLSCSSWNAHLKHNLLQMLRDSQFPQYFIPCAVVKNSFLGGLNPLECFVHSVTSRSSSFSENAQVPGTLHRKLVYFMRDLYTSYDGTVRNPYGNQIVEFKYFVDEDRGKHEDGDRALKIGGSPVGALSACALSEAAYSALDQPISVLETSPLLNLKNALECGSKKSKPDQTMSLFLSQRLGNLRHGFEYGALEVKDYLERQFLSDIVSTVMIIFSPANYKDKFCPWVCHFHISKEILNKRGITVNSIMKSLQKRCHFMRTGSKANIPVMKIMSDYCSVLNKQKETHCITVSIVEKFKNAPSTLKVVQGTVIPFILGTIVRGFMEIKKVDILWREKNTIPASSPNPLGELYLQVSMSSHSNRMNLWNLLVNYCIDIMDAIDWTRSCPNNIADFSSVYGIDAGLKHFLNSLGSAVSDTGKTILPEHLLLVGNCLSVSGEFVSLNPKGMACLRETASVSSPFIQACFSSPGSCFIKAAKAGAVDNLQGSLDALAWGRIPLLGTGEIFDLVYSGKGHEITEPENVYSLLKNTSCVKQNVKLHISNSLFHLSEKSGVGFTHKNENGTINGLVKLESISKSLRSFLTVNDIFKLSQTLRSILYKYPIDHRVGDHDRALLMMALTFHPNRDEKIGSGAKEIKVGQHSSHKDSRCFILVRKDGTTEDFSYHKCVYGALKIIAPLKAQNYQSKWLKHDGPDNGLKGMGNGLQGIVPAPVLNTD</sequence>
<reference evidence="12 13" key="1">
    <citation type="journal article" date="2023" name="Hortic Res">
        <title>Pangenome of water caltrop reveals structural variations and asymmetric subgenome divergence after allopolyploidization.</title>
        <authorList>
            <person name="Zhang X."/>
            <person name="Chen Y."/>
            <person name="Wang L."/>
            <person name="Yuan Y."/>
            <person name="Fang M."/>
            <person name="Shi L."/>
            <person name="Lu R."/>
            <person name="Comes H.P."/>
            <person name="Ma Y."/>
            <person name="Chen Y."/>
            <person name="Huang G."/>
            <person name="Zhou Y."/>
            <person name="Zheng Z."/>
            <person name="Qiu Y."/>
        </authorList>
    </citation>
    <scope>NUCLEOTIDE SEQUENCE [LARGE SCALE GENOMIC DNA]</scope>
    <source>
        <strain evidence="12">F231</strain>
    </source>
</reference>
<dbReference type="CDD" id="cd10506">
    <property type="entry name" value="RNAP_IV_RPD1_N"/>
    <property type="match status" value="1"/>
</dbReference>
<dbReference type="InterPro" id="IPR007080">
    <property type="entry name" value="RNA_pol_Rpb1_1"/>
</dbReference>
<keyword evidence="2" id="KW-0934">Plastid</keyword>
<dbReference type="Pfam" id="PF00623">
    <property type="entry name" value="RNA_pol_Rpb1_2"/>
    <property type="match status" value="1"/>
</dbReference>
<dbReference type="PANTHER" id="PTHR19376">
    <property type="entry name" value="DNA-DIRECTED RNA POLYMERASE"/>
    <property type="match status" value="1"/>
</dbReference>
<keyword evidence="5" id="KW-0479">Metal-binding</keyword>
<organism evidence="12 13">
    <name type="scientific">Trapa natans</name>
    <name type="common">Water chestnut</name>
    <dbReference type="NCBI Taxonomy" id="22666"/>
    <lineage>
        <taxon>Eukaryota</taxon>
        <taxon>Viridiplantae</taxon>
        <taxon>Streptophyta</taxon>
        <taxon>Embryophyta</taxon>
        <taxon>Tracheophyta</taxon>
        <taxon>Spermatophyta</taxon>
        <taxon>Magnoliopsida</taxon>
        <taxon>eudicotyledons</taxon>
        <taxon>Gunneridae</taxon>
        <taxon>Pentapetalae</taxon>
        <taxon>rosids</taxon>
        <taxon>malvids</taxon>
        <taxon>Myrtales</taxon>
        <taxon>Lythraceae</taxon>
        <taxon>Trapa</taxon>
    </lineage>
</organism>
<dbReference type="Gene3D" id="1.10.274.100">
    <property type="entry name" value="RNA polymerase Rpb1, domain 3"/>
    <property type="match status" value="1"/>
</dbReference>
<dbReference type="InterPro" id="IPR044893">
    <property type="entry name" value="RNA_pol_Rpb1_clamp_domain"/>
</dbReference>
<evidence type="ECO:0000256" key="4">
    <source>
        <dbReference type="ARBA" id="ARBA00022695"/>
    </source>
</evidence>
<keyword evidence="1 10" id="KW-0240">DNA-directed RNA polymerase</keyword>
<dbReference type="Gene3D" id="4.10.860.120">
    <property type="entry name" value="RNA polymerase II, clamp domain"/>
    <property type="match status" value="1"/>
</dbReference>
<dbReference type="Pfam" id="PF05000">
    <property type="entry name" value="RNA_pol_Rpb1_4"/>
    <property type="match status" value="1"/>
</dbReference>
<keyword evidence="6" id="KW-0862">Zinc</keyword>